<dbReference type="Pfam" id="PF03602">
    <property type="entry name" value="Cons_hypoth95"/>
    <property type="match status" value="1"/>
</dbReference>
<keyword evidence="8" id="KW-0949">S-adenosyl-L-methionine</keyword>
<dbReference type="Proteomes" id="UP000242432">
    <property type="component" value="Unassembled WGS sequence"/>
</dbReference>
<sequence length="188" mass="20882">MSSYENEIKIIGGLYKGKILPVKSAEGLRPTPARVRETIFSWLGSNIENANVLDLFAGSGALGFESLSRGAKKVTLVEMNPQTADSLKSVAQSFNSDNIEVIKANAINYLENASQKFDVIFIDPPYKLDIYEQTLNLILKRNLIDENSVIYVEMRKGSNQIVPGLECIREQTAGQAKYTLMKKSSLLF</sequence>
<keyword evidence="8" id="KW-0698">rRNA processing</keyword>
<dbReference type="AlphaFoldDB" id="A0A1T4V430"/>
<dbReference type="PANTHER" id="PTHR43542">
    <property type="entry name" value="METHYLTRANSFERASE"/>
    <property type="match status" value="1"/>
</dbReference>
<dbReference type="RefSeq" id="WP_078928213.1">
    <property type="nucleotide sequence ID" value="NZ_FUXX01000007.1"/>
</dbReference>
<evidence type="ECO:0000313" key="9">
    <source>
        <dbReference type="EMBL" id="SKA59311.1"/>
    </source>
</evidence>
<dbReference type="CDD" id="cd02440">
    <property type="entry name" value="AdoMet_MTases"/>
    <property type="match status" value="1"/>
</dbReference>
<evidence type="ECO:0000256" key="4">
    <source>
        <dbReference type="ARBA" id="ARBA00013682"/>
    </source>
</evidence>
<proteinExistence type="inferred from homology"/>
<keyword evidence="10" id="KW-1185">Reference proteome</keyword>
<protein>
    <recommendedName>
        <fullName evidence="4 8">Ribosomal RNA small subunit methyltransferase D</fullName>
        <ecNumber evidence="3 8">2.1.1.171</ecNumber>
    </recommendedName>
</protein>
<evidence type="ECO:0000256" key="1">
    <source>
        <dbReference type="ARBA" id="ARBA00002649"/>
    </source>
</evidence>
<dbReference type="Gene3D" id="3.40.50.150">
    <property type="entry name" value="Vaccinia Virus protein VP39"/>
    <property type="match status" value="1"/>
</dbReference>
<evidence type="ECO:0000313" key="10">
    <source>
        <dbReference type="Proteomes" id="UP000242432"/>
    </source>
</evidence>
<dbReference type="PIRSF" id="PIRSF004553">
    <property type="entry name" value="CHP00095"/>
    <property type="match status" value="1"/>
</dbReference>
<dbReference type="PANTHER" id="PTHR43542:SF1">
    <property type="entry name" value="METHYLTRANSFERASE"/>
    <property type="match status" value="1"/>
</dbReference>
<comment type="catalytic activity">
    <reaction evidence="7 8">
        <text>guanosine(966) in 16S rRNA + S-adenosyl-L-methionine = N(2)-methylguanosine(966) in 16S rRNA + S-adenosyl-L-homocysteine + H(+)</text>
        <dbReference type="Rhea" id="RHEA:23548"/>
        <dbReference type="Rhea" id="RHEA-COMP:10211"/>
        <dbReference type="Rhea" id="RHEA-COMP:10212"/>
        <dbReference type="ChEBI" id="CHEBI:15378"/>
        <dbReference type="ChEBI" id="CHEBI:57856"/>
        <dbReference type="ChEBI" id="CHEBI:59789"/>
        <dbReference type="ChEBI" id="CHEBI:74269"/>
        <dbReference type="ChEBI" id="CHEBI:74481"/>
        <dbReference type="EC" id="2.1.1.171"/>
    </reaction>
</comment>
<comment type="similarity">
    <text evidence="2 8">Belongs to the methyltransferase superfamily. RsmD family.</text>
</comment>
<keyword evidence="6 8" id="KW-0808">Transferase</keyword>
<comment type="function">
    <text evidence="1 8">Specifically methylates the guanine in position 966 of 16S rRNA in the assembled 30S particle.</text>
</comment>
<dbReference type="EMBL" id="FUXX01000007">
    <property type="protein sequence ID" value="SKA59311.1"/>
    <property type="molecule type" value="Genomic_DNA"/>
</dbReference>
<dbReference type="PROSITE" id="PS00092">
    <property type="entry name" value="N6_MTASE"/>
    <property type="match status" value="1"/>
</dbReference>
<dbReference type="GO" id="GO:0003676">
    <property type="term" value="F:nucleic acid binding"/>
    <property type="evidence" value="ECO:0007669"/>
    <property type="project" value="InterPro"/>
</dbReference>
<evidence type="ECO:0000256" key="8">
    <source>
        <dbReference type="PIRNR" id="PIRNR004553"/>
    </source>
</evidence>
<evidence type="ECO:0000256" key="6">
    <source>
        <dbReference type="ARBA" id="ARBA00022679"/>
    </source>
</evidence>
<dbReference type="STRING" id="83771.SAMN02910357_01729"/>
<dbReference type="GO" id="GO:0052913">
    <property type="term" value="F:16S rRNA (guanine(966)-N(2))-methyltransferase activity"/>
    <property type="evidence" value="ECO:0007669"/>
    <property type="project" value="UniProtKB-EC"/>
</dbReference>
<dbReference type="InterPro" id="IPR029063">
    <property type="entry name" value="SAM-dependent_MTases_sf"/>
</dbReference>
<dbReference type="EC" id="2.1.1.171" evidence="3 8"/>
<dbReference type="SUPFAM" id="SSF53335">
    <property type="entry name" value="S-adenosyl-L-methionine-dependent methyltransferases"/>
    <property type="match status" value="1"/>
</dbReference>
<evidence type="ECO:0000256" key="5">
    <source>
        <dbReference type="ARBA" id="ARBA00022603"/>
    </source>
</evidence>
<accession>A0A1T4V430</accession>
<reference evidence="10" key="1">
    <citation type="submission" date="2017-02" db="EMBL/GenBank/DDBJ databases">
        <authorList>
            <person name="Varghese N."/>
            <person name="Submissions S."/>
        </authorList>
    </citation>
    <scope>NUCLEOTIDE SEQUENCE [LARGE SCALE GENOMIC DNA]</scope>
    <source>
        <strain evidence="10">DSM 3072</strain>
    </source>
</reference>
<evidence type="ECO:0000256" key="3">
    <source>
        <dbReference type="ARBA" id="ARBA00012141"/>
    </source>
</evidence>
<dbReference type="InterPro" id="IPR002052">
    <property type="entry name" value="DNA_methylase_N6_adenine_CS"/>
</dbReference>
<dbReference type="InterPro" id="IPR004398">
    <property type="entry name" value="RNA_MeTrfase_RsmD"/>
</dbReference>
<name>A0A1T4V430_9GAMM</name>
<evidence type="ECO:0000256" key="7">
    <source>
        <dbReference type="ARBA" id="ARBA00048326"/>
    </source>
</evidence>
<dbReference type="NCBIfam" id="TIGR00095">
    <property type="entry name" value="16S rRNA (guanine(966)-N(2))-methyltransferase RsmD"/>
    <property type="match status" value="1"/>
</dbReference>
<gene>
    <name evidence="9" type="ORF">SAMN02745213_00656</name>
</gene>
<keyword evidence="5 8" id="KW-0489">Methyltransferase</keyword>
<evidence type="ECO:0000256" key="2">
    <source>
        <dbReference type="ARBA" id="ARBA00005269"/>
    </source>
</evidence>
<organism evidence="9 10">
    <name type="scientific">Succinivibrio dextrinosolvens DSM 3072</name>
    <dbReference type="NCBI Taxonomy" id="1123324"/>
    <lineage>
        <taxon>Bacteria</taxon>
        <taxon>Pseudomonadati</taxon>
        <taxon>Pseudomonadota</taxon>
        <taxon>Gammaproteobacteria</taxon>
        <taxon>Aeromonadales</taxon>
        <taxon>Succinivibrionaceae</taxon>
        <taxon>Succinivibrio</taxon>
    </lineage>
</organism>